<dbReference type="STRING" id="7238.B4HLW2"/>
<dbReference type="OMA" id="HKHDDVA"/>
<feature type="chain" id="PRO_5002809025" evidence="1">
    <location>
        <begin position="17"/>
        <end position="68"/>
    </location>
</feature>
<evidence type="ECO:0000313" key="3">
    <source>
        <dbReference type="Proteomes" id="UP000001292"/>
    </source>
</evidence>
<sequence length="68" mass="7458">MKFLLVCTLILGLAFSMPLARIAMALPQLNNEAPMVGDDHHPHQVVRSVHFAEDVQAPHKHDDVACCG</sequence>
<dbReference type="PhylomeDB" id="B4HLW2"/>
<accession>B4HLW2</accession>
<name>B4HLW2_DROSE</name>
<reference evidence="2 3" key="1">
    <citation type="journal article" date="2007" name="Nature">
        <title>Evolution of genes and genomes on the Drosophila phylogeny.</title>
        <authorList>
            <consortium name="Drosophila 12 Genomes Consortium"/>
            <person name="Clark A.G."/>
            <person name="Eisen M.B."/>
            <person name="Smith D.R."/>
            <person name="Bergman C.M."/>
            <person name="Oliver B."/>
            <person name="Markow T.A."/>
            <person name="Kaufman T.C."/>
            <person name="Kellis M."/>
            <person name="Gelbart W."/>
            <person name="Iyer V.N."/>
            <person name="Pollard D.A."/>
            <person name="Sackton T.B."/>
            <person name="Larracuente A.M."/>
            <person name="Singh N.D."/>
            <person name="Abad J.P."/>
            <person name="Abt D.N."/>
            <person name="Adryan B."/>
            <person name="Aguade M."/>
            <person name="Akashi H."/>
            <person name="Anderson W.W."/>
            <person name="Aquadro C.F."/>
            <person name="Ardell D.H."/>
            <person name="Arguello R."/>
            <person name="Artieri C.G."/>
            <person name="Barbash D.A."/>
            <person name="Barker D."/>
            <person name="Barsanti P."/>
            <person name="Batterham P."/>
            <person name="Batzoglou S."/>
            <person name="Begun D."/>
            <person name="Bhutkar A."/>
            <person name="Blanco E."/>
            <person name="Bosak S.A."/>
            <person name="Bradley R.K."/>
            <person name="Brand A.D."/>
            <person name="Brent M.R."/>
            <person name="Brooks A.N."/>
            <person name="Brown R.H."/>
            <person name="Butlin R.K."/>
            <person name="Caggese C."/>
            <person name="Calvi B.R."/>
            <person name="Bernardo de Carvalho A."/>
            <person name="Caspi A."/>
            <person name="Castrezana S."/>
            <person name="Celniker S.E."/>
            <person name="Chang J.L."/>
            <person name="Chapple C."/>
            <person name="Chatterji S."/>
            <person name="Chinwalla A."/>
            <person name="Civetta A."/>
            <person name="Clifton S.W."/>
            <person name="Comeron J.M."/>
            <person name="Costello J.C."/>
            <person name="Coyne J.A."/>
            <person name="Daub J."/>
            <person name="David R.G."/>
            <person name="Delcher A.L."/>
            <person name="Delehaunty K."/>
            <person name="Do C.B."/>
            <person name="Ebling H."/>
            <person name="Edwards K."/>
            <person name="Eickbush T."/>
            <person name="Evans J.D."/>
            <person name="Filipski A."/>
            <person name="Findeiss S."/>
            <person name="Freyhult E."/>
            <person name="Fulton L."/>
            <person name="Fulton R."/>
            <person name="Garcia A.C."/>
            <person name="Gardiner A."/>
            <person name="Garfield D.A."/>
            <person name="Garvin B.E."/>
            <person name="Gibson G."/>
            <person name="Gilbert D."/>
            <person name="Gnerre S."/>
            <person name="Godfrey J."/>
            <person name="Good R."/>
            <person name="Gotea V."/>
            <person name="Gravely B."/>
            <person name="Greenberg A.J."/>
            <person name="Griffiths-Jones S."/>
            <person name="Gross S."/>
            <person name="Guigo R."/>
            <person name="Gustafson E.A."/>
            <person name="Haerty W."/>
            <person name="Hahn M.W."/>
            <person name="Halligan D.L."/>
            <person name="Halpern A.L."/>
            <person name="Halter G.M."/>
            <person name="Han M.V."/>
            <person name="Heger A."/>
            <person name="Hillier L."/>
            <person name="Hinrichs A.S."/>
            <person name="Holmes I."/>
            <person name="Hoskins R.A."/>
            <person name="Hubisz M.J."/>
            <person name="Hultmark D."/>
            <person name="Huntley M.A."/>
            <person name="Jaffe D.B."/>
            <person name="Jagadeeshan S."/>
            <person name="Jeck W.R."/>
            <person name="Johnson J."/>
            <person name="Jones C.D."/>
            <person name="Jordan W.C."/>
            <person name="Karpen G.H."/>
            <person name="Kataoka E."/>
            <person name="Keightley P.D."/>
            <person name="Kheradpour P."/>
            <person name="Kirkness E.F."/>
            <person name="Koerich L.B."/>
            <person name="Kristiansen K."/>
            <person name="Kudrna D."/>
            <person name="Kulathinal R.J."/>
            <person name="Kumar S."/>
            <person name="Kwok R."/>
            <person name="Lander E."/>
            <person name="Langley C.H."/>
            <person name="Lapoint R."/>
            <person name="Lazzaro B.P."/>
            <person name="Lee S.J."/>
            <person name="Levesque L."/>
            <person name="Li R."/>
            <person name="Lin C.F."/>
            <person name="Lin M.F."/>
            <person name="Lindblad-Toh K."/>
            <person name="Llopart A."/>
            <person name="Long M."/>
            <person name="Low L."/>
            <person name="Lozovsky E."/>
            <person name="Lu J."/>
            <person name="Luo M."/>
            <person name="Machado C.A."/>
            <person name="Makalowski W."/>
            <person name="Marzo M."/>
            <person name="Matsuda M."/>
            <person name="Matzkin L."/>
            <person name="McAllister B."/>
            <person name="McBride C.S."/>
            <person name="McKernan B."/>
            <person name="McKernan K."/>
            <person name="Mendez-Lago M."/>
            <person name="Minx P."/>
            <person name="Mollenhauer M.U."/>
            <person name="Montooth K."/>
            <person name="Mount S.M."/>
            <person name="Mu X."/>
            <person name="Myers E."/>
            <person name="Negre B."/>
            <person name="Newfeld S."/>
            <person name="Nielsen R."/>
            <person name="Noor M.A."/>
            <person name="O'Grady P."/>
            <person name="Pachter L."/>
            <person name="Papaceit M."/>
            <person name="Parisi M.J."/>
            <person name="Parisi M."/>
            <person name="Parts L."/>
            <person name="Pedersen J.S."/>
            <person name="Pesole G."/>
            <person name="Phillippy A.M."/>
            <person name="Ponting C.P."/>
            <person name="Pop M."/>
            <person name="Porcelli D."/>
            <person name="Powell J.R."/>
            <person name="Prohaska S."/>
            <person name="Pruitt K."/>
            <person name="Puig M."/>
            <person name="Quesneville H."/>
            <person name="Ram K.R."/>
            <person name="Rand D."/>
            <person name="Rasmussen M.D."/>
            <person name="Reed L.K."/>
            <person name="Reenan R."/>
            <person name="Reily A."/>
            <person name="Remington K.A."/>
            <person name="Rieger T.T."/>
            <person name="Ritchie M.G."/>
            <person name="Robin C."/>
            <person name="Rogers Y.H."/>
            <person name="Rohde C."/>
            <person name="Rozas J."/>
            <person name="Rubenfield M.J."/>
            <person name="Ruiz A."/>
            <person name="Russo S."/>
            <person name="Salzberg S.L."/>
            <person name="Sanchez-Gracia A."/>
            <person name="Saranga D.J."/>
            <person name="Sato H."/>
            <person name="Schaeffer S.W."/>
            <person name="Schatz M.C."/>
            <person name="Schlenke T."/>
            <person name="Schwartz R."/>
            <person name="Segarra C."/>
            <person name="Singh R.S."/>
            <person name="Sirot L."/>
            <person name="Sirota M."/>
            <person name="Sisneros N.B."/>
            <person name="Smith C.D."/>
            <person name="Smith T.F."/>
            <person name="Spieth J."/>
            <person name="Stage D.E."/>
            <person name="Stark A."/>
            <person name="Stephan W."/>
            <person name="Strausberg R.L."/>
            <person name="Strempel S."/>
            <person name="Sturgill D."/>
            <person name="Sutton G."/>
            <person name="Sutton G.G."/>
            <person name="Tao W."/>
            <person name="Teichmann S."/>
            <person name="Tobari Y.N."/>
            <person name="Tomimura Y."/>
            <person name="Tsolas J.M."/>
            <person name="Valente V.L."/>
            <person name="Venter E."/>
            <person name="Venter J.C."/>
            <person name="Vicario S."/>
            <person name="Vieira F.G."/>
            <person name="Vilella A.J."/>
            <person name="Villasante A."/>
            <person name="Walenz B."/>
            <person name="Wang J."/>
            <person name="Wasserman M."/>
            <person name="Watts T."/>
            <person name="Wilson D."/>
            <person name="Wilson R.K."/>
            <person name="Wing R.A."/>
            <person name="Wolfner M.F."/>
            <person name="Wong A."/>
            <person name="Wong G.K."/>
            <person name="Wu C.I."/>
            <person name="Wu G."/>
            <person name="Yamamoto D."/>
            <person name="Yang H.P."/>
            <person name="Yang S.P."/>
            <person name="Yorke J.A."/>
            <person name="Yoshida K."/>
            <person name="Zdobnov E."/>
            <person name="Zhang P."/>
            <person name="Zhang Y."/>
            <person name="Zimin A.V."/>
            <person name="Baldwin J."/>
            <person name="Abdouelleil A."/>
            <person name="Abdulkadir J."/>
            <person name="Abebe A."/>
            <person name="Abera B."/>
            <person name="Abreu J."/>
            <person name="Acer S.C."/>
            <person name="Aftuck L."/>
            <person name="Alexander A."/>
            <person name="An P."/>
            <person name="Anderson E."/>
            <person name="Anderson S."/>
            <person name="Arachi H."/>
            <person name="Azer M."/>
            <person name="Bachantsang P."/>
            <person name="Barry A."/>
            <person name="Bayul T."/>
            <person name="Berlin A."/>
            <person name="Bessette D."/>
            <person name="Bloom T."/>
            <person name="Blye J."/>
            <person name="Boguslavskiy L."/>
            <person name="Bonnet C."/>
            <person name="Boukhgalter B."/>
            <person name="Bourzgui I."/>
            <person name="Brown A."/>
            <person name="Cahill P."/>
            <person name="Channer S."/>
            <person name="Cheshatsang Y."/>
            <person name="Chuda L."/>
            <person name="Citroen M."/>
            <person name="Collymore A."/>
            <person name="Cooke P."/>
            <person name="Costello M."/>
            <person name="D'Aco K."/>
            <person name="Daza R."/>
            <person name="De Haan G."/>
            <person name="DeGray S."/>
            <person name="DeMaso C."/>
            <person name="Dhargay N."/>
            <person name="Dooley K."/>
            <person name="Dooley E."/>
            <person name="Doricent M."/>
            <person name="Dorje P."/>
            <person name="Dorjee K."/>
            <person name="Dupes A."/>
            <person name="Elong R."/>
            <person name="Falk J."/>
            <person name="Farina A."/>
            <person name="Faro S."/>
            <person name="Ferguson D."/>
            <person name="Fisher S."/>
            <person name="Foley C.D."/>
            <person name="Franke A."/>
            <person name="Friedrich D."/>
            <person name="Gadbois L."/>
            <person name="Gearin G."/>
            <person name="Gearin C.R."/>
            <person name="Giannoukos G."/>
            <person name="Goode T."/>
            <person name="Graham J."/>
            <person name="Grandbois E."/>
            <person name="Grewal S."/>
            <person name="Gyaltsen K."/>
            <person name="Hafez N."/>
            <person name="Hagos B."/>
            <person name="Hall J."/>
            <person name="Henson C."/>
            <person name="Hollinger A."/>
            <person name="Honan T."/>
            <person name="Huard M.D."/>
            <person name="Hughes L."/>
            <person name="Hurhula B."/>
            <person name="Husby M.E."/>
            <person name="Kamat A."/>
            <person name="Kanga B."/>
            <person name="Kashin S."/>
            <person name="Khazanovich D."/>
            <person name="Kisner P."/>
            <person name="Lance K."/>
            <person name="Lara M."/>
            <person name="Lee W."/>
            <person name="Lennon N."/>
            <person name="Letendre F."/>
            <person name="LeVine R."/>
            <person name="Lipovsky A."/>
            <person name="Liu X."/>
            <person name="Liu J."/>
            <person name="Liu S."/>
            <person name="Lokyitsang T."/>
            <person name="Lokyitsang Y."/>
            <person name="Lubonja R."/>
            <person name="Lui A."/>
            <person name="MacDonald P."/>
            <person name="Magnisalis V."/>
            <person name="Maru K."/>
            <person name="Matthews C."/>
            <person name="McCusker W."/>
            <person name="McDonough S."/>
            <person name="Mehta T."/>
            <person name="Meldrim J."/>
            <person name="Meneus L."/>
            <person name="Mihai O."/>
            <person name="Mihalev A."/>
            <person name="Mihova T."/>
            <person name="Mittelman R."/>
            <person name="Mlenga V."/>
            <person name="Montmayeur A."/>
            <person name="Mulrain L."/>
            <person name="Navidi A."/>
            <person name="Naylor J."/>
            <person name="Negash T."/>
            <person name="Nguyen T."/>
            <person name="Nguyen N."/>
            <person name="Nicol R."/>
            <person name="Norbu C."/>
            <person name="Norbu N."/>
            <person name="Novod N."/>
            <person name="O'Neill B."/>
            <person name="Osman S."/>
            <person name="Markiewicz E."/>
            <person name="Oyono O.L."/>
            <person name="Patti C."/>
            <person name="Phunkhang P."/>
            <person name="Pierre F."/>
            <person name="Priest M."/>
            <person name="Raghuraman S."/>
            <person name="Rege F."/>
            <person name="Reyes R."/>
            <person name="Rise C."/>
            <person name="Rogov P."/>
            <person name="Ross K."/>
            <person name="Ryan E."/>
            <person name="Settipalli S."/>
            <person name="Shea T."/>
            <person name="Sherpa N."/>
            <person name="Shi L."/>
            <person name="Shih D."/>
            <person name="Sparrow T."/>
            <person name="Spaulding J."/>
            <person name="Stalker J."/>
            <person name="Stange-Thomann N."/>
            <person name="Stavropoulos S."/>
            <person name="Stone C."/>
            <person name="Strader C."/>
            <person name="Tesfaye S."/>
            <person name="Thomson T."/>
            <person name="Thoulutsang Y."/>
            <person name="Thoulutsang D."/>
            <person name="Topham K."/>
            <person name="Topping I."/>
            <person name="Tsamla T."/>
            <person name="Vassiliev H."/>
            <person name="Vo A."/>
            <person name="Wangchuk T."/>
            <person name="Wangdi T."/>
            <person name="Weiand M."/>
            <person name="Wilkinson J."/>
            <person name="Wilson A."/>
            <person name="Yadav S."/>
            <person name="Young G."/>
            <person name="Yu Q."/>
            <person name="Zembek L."/>
            <person name="Zhong D."/>
            <person name="Zimmer A."/>
            <person name="Zwirko Z."/>
            <person name="Jaffe D.B."/>
            <person name="Alvarez P."/>
            <person name="Brockman W."/>
            <person name="Butler J."/>
            <person name="Chin C."/>
            <person name="Gnerre S."/>
            <person name="Grabherr M."/>
            <person name="Kleber M."/>
            <person name="Mauceli E."/>
            <person name="MacCallum I."/>
        </authorList>
    </citation>
    <scope>NUCLEOTIDE SEQUENCE [LARGE SCALE GENOMIC DNA]</scope>
    <source>
        <strain evidence="3">Rob3c / Tucson 14021-0248.25</strain>
    </source>
</reference>
<dbReference type="AlphaFoldDB" id="B4HLW2"/>
<organism evidence="3">
    <name type="scientific">Drosophila sechellia</name>
    <name type="common">Fruit fly</name>
    <dbReference type="NCBI Taxonomy" id="7238"/>
    <lineage>
        <taxon>Eukaryota</taxon>
        <taxon>Metazoa</taxon>
        <taxon>Ecdysozoa</taxon>
        <taxon>Arthropoda</taxon>
        <taxon>Hexapoda</taxon>
        <taxon>Insecta</taxon>
        <taxon>Pterygota</taxon>
        <taxon>Neoptera</taxon>
        <taxon>Endopterygota</taxon>
        <taxon>Diptera</taxon>
        <taxon>Brachycera</taxon>
        <taxon>Muscomorpha</taxon>
        <taxon>Ephydroidea</taxon>
        <taxon>Drosophilidae</taxon>
        <taxon>Drosophila</taxon>
        <taxon>Sophophora</taxon>
    </lineage>
</organism>
<dbReference type="Proteomes" id="UP000001292">
    <property type="component" value="Unassembled WGS sequence"/>
</dbReference>
<feature type="signal peptide" evidence="1">
    <location>
        <begin position="1"/>
        <end position="16"/>
    </location>
</feature>
<evidence type="ECO:0000256" key="1">
    <source>
        <dbReference type="SAM" id="SignalP"/>
    </source>
</evidence>
<dbReference type="HOGENOM" id="CLU_2870040_0_0_1"/>
<gene>
    <name evidence="2" type="primary">Dsec\GM25218</name>
    <name evidence="2" type="ORF">Dsec_GM25218</name>
</gene>
<protein>
    <submittedName>
        <fullName evidence="2">GM25218</fullName>
    </submittedName>
</protein>
<proteinExistence type="predicted"/>
<keyword evidence="3" id="KW-1185">Reference proteome</keyword>
<evidence type="ECO:0000313" key="2">
    <source>
        <dbReference type="EMBL" id="EDW40994.1"/>
    </source>
</evidence>
<dbReference type="EMBL" id="CH480815">
    <property type="protein sequence ID" value="EDW40994.1"/>
    <property type="molecule type" value="Genomic_DNA"/>
</dbReference>
<keyword evidence="1" id="KW-0732">Signal</keyword>